<reference evidence="7" key="1">
    <citation type="submission" date="2020-11" db="EMBL/GenBank/DDBJ databases">
        <authorList>
            <person name="Tran Van P."/>
        </authorList>
    </citation>
    <scope>NUCLEOTIDE SEQUENCE</scope>
</reference>
<keyword evidence="3" id="KW-0813">Transport</keyword>
<dbReference type="InterPro" id="IPR021133">
    <property type="entry name" value="HEAT_type_2"/>
</dbReference>
<organism evidence="7">
    <name type="scientific">Cyprideis torosa</name>
    <dbReference type="NCBI Taxonomy" id="163714"/>
    <lineage>
        <taxon>Eukaryota</taxon>
        <taxon>Metazoa</taxon>
        <taxon>Ecdysozoa</taxon>
        <taxon>Arthropoda</taxon>
        <taxon>Crustacea</taxon>
        <taxon>Oligostraca</taxon>
        <taxon>Ostracoda</taxon>
        <taxon>Podocopa</taxon>
        <taxon>Podocopida</taxon>
        <taxon>Cytherocopina</taxon>
        <taxon>Cytheroidea</taxon>
        <taxon>Cytherideidae</taxon>
        <taxon>Cyprideis</taxon>
    </lineage>
</organism>
<dbReference type="PROSITE" id="PS50166">
    <property type="entry name" value="IMPORTIN_B_NT"/>
    <property type="match status" value="1"/>
</dbReference>
<keyword evidence="5" id="KW-0677">Repeat</keyword>
<dbReference type="Pfam" id="PF25574">
    <property type="entry name" value="TPR_IMB1"/>
    <property type="match status" value="1"/>
</dbReference>
<evidence type="ECO:0000256" key="5">
    <source>
        <dbReference type="ARBA" id="ARBA00022737"/>
    </source>
</evidence>
<evidence type="ECO:0000313" key="7">
    <source>
        <dbReference type="EMBL" id="CAD7224662.1"/>
    </source>
</evidence>
<keyword evidence="6" id="KW-0653">Protein transport</keyword>
<comment type="subcellular location">
    <subcellularLocation>
        <location evidence="1">Cytoplasm</location>
    </subcellularLocation>
</comment>
<keyword evidence="4" id="KW-0963">Cytoplasm</keyword>
<evidence type="ECO:0000256" key="4">
    <source>
        <dbReference type="ARBA" id="ARBA00022490"/>
    </source>
</evidence>
<evidence type="ECO:0000256" key="3">
    <source>
        <dbReference type="ARBA" id="ARBA00022448"/>
    </source>
</evidence>
<name>A0A7R8W4D7_9CRUS</name>
<dbReference type="FunFam" id="1.25.10.10:FF:000027">
    <property type="entry name" value="Importin subunit beta-1"/>
    <property type="match status" value="1"/>
</dbReference>
<dbReference type="GO" id="GO:0005737">
    <property type="term" value="C:cytoplasm"/>
    <property type="evidence" value="ECO:0007669"/>
    <property type="project" value="UniProtKB-SubCell"/>
</dbReference>
<evidence type="ECO:0000256" key="2">
    <source>
        <dbReference type="ARBA" id="ARBA00010907"/>
    </source>
</evidence>
<dbReference type="Gene3D" id="1.25.10.10">
    <property type="entry name" value="Leucine-rich Repeat Variant"/>
    <property type="match status" value="1"/>
</dbReference>
<dbReference type="InterPro" id="IPR058584">
    <property type="entry name" value="IMB1_TNPO1-like_TPR"/>
</dbReference>
<dbReference type="GO" id="GO:0031267">
    <property type="term" value="F:small GTPase binding"/>
    <property type="evidence" value="ECO:0007669"/>
    <property type="project" value="InterPro"/>
</dbReference>
<evidence type="ECO:0000256" key="1">
    <source>
        <dbReference type="ARBA" id="ARBA00004496"/>
    </source>
</evidence>
<dbReference type="InterPro" id="IPR011989">
    <property type="entry name" value="ARM-like"/>
</dbReference>
<dbReference type="GO" id="GO:0006606">
    <property type="term" value="P:protein import into nucleus"/>
    <property type="evidence" value="ECO:0007669"/>
    <property type="project" value="InterPro"/>
</dbReference>
<dbReference type="SUPFAM" id="SSF48371">
    <property type="entry name" value="ARM repeat"/>
    <property type="match status" value="1"/>
</dbReference>
<protein>
    <submittedName>
        <fullName evidence="7">Uncharacterized protein</fullName>
    </submittedName>
</protein>
<dbReference type="InterPro" id="IPR040122">
    <property type="entry name" value="Importin_beta"/>
</dbReference>
<comment type="similarity">
    <text evidence="2">Belongs to the importin beta family. Importin beta-1 subfamily.</text>
</comment>
<dbReference type="AlphaFoldDB" id="A0A7R8W4D7"/>
<dbReference type="Pfam" id="PF03810">
    <property type="entry name" value="IBN_N"/>
    <property type="match status" value="1"/>
</dbReference>
<evidence type="ECO:0000256" key="6">
    <source>
        <dbReference type="ARBA" id="ARBA00022927"/>
    </source>
</evidence>
<gene>
    <name evidence="7" type="ORF">CTOB1V02_LOCUS2617</name>
</gene>
<dbReference type="PANTHER" id="PTHR10527">
    <property type="entry name" value="IMPORTIN BETA"/>
    <property type="match status" value="1"/>
</dbReference>
<dbReference type="EMBL" id="OB660414">
    <property type="protein sequence ID" value="CAD7224662.1"/>
    <property type="molecule type" value="Genomic_DNA"/>
</dbReference>
<dbReference type="Pfam" id="PF13513">
    <property type="entry name" value="HEAT_EZ"/>
    <property type="match status" value="1"/>
</dbReference>
<dbReference type="InterPro" id="IPR001494">
    <property type="entry name" value="Importin-beta_N"/>
</dbReference>
<dbReference type="InterPro" id="IPR016024">
    <property type="entry name" value="ARM-type_fold"/>
</dbReference>
<dbReference type="OrthoDB" id="10263328at2759"/>
<sequence>MASSNEGPVLELVNILEKTVSPDNAERVTSQTFLEQAANQSLAEFLKSLSDVLWNAHFSPLARTAAGLQIKNQLTAKEPQLKLAYQQRWLELPQDIRAYIKNNVLGALGTETMRPSSAAQCVAYIAVAELPNGQWEDLIAQLCHNITNAQSTEMMREATLEAIGYICQDIEPEVVESRSNEILTAIVHGMKRGEQSDSVRLAATNALLNSLEFTKKNFDNTAERNYIMEVVCEATQSPNTQIKVVALQCLVRIMTLYYQYMETYMARALFAITLEAMQSDADEVALQGIEFWSSVCDEEIDLAVEASDAMELRKAPEHVSRFYAKGALQYLVPVLMNKLTRQEEQEDDDDWNPCKAAGVCLMLLATCCEDAVIEHVLPFVQQHITSPDWRYREASVMAFGSILEGPNTDTLVPIVIQAMPLLIELLKDSSVAVRDTTAWTVGKVCEIVPGAVLQDNFLKPLLGALVEGLQAEPRVAANICWAFTSLAEGANELAETPEGHDEPPTDKLSEYFDVIVGKLLETTDRPDGNHHRLRNAAYEAIMEMIKNAPTDCYATVQRTTMIILERLNQVLAMEGHIVNPNDRNQFHDLQSLLCATLQSVLRKMTKEDAPQISDAIMGALLHMFQSSSQSKQGGVQEDALIAVTTLVEALGEAFIKYMESLKPFLLIGLRNYHEVQVCQAAIGLTGDICRALGKHVLSFCDDVMALLLEIVSARDADRALKPQILGVFGDMALAIGLDFSKYLDYVLQVIQEASQAQATGNDYDVIDYMNELREGCLVAYSGIIQGFKEENGVVSPGLQKLQEHLQIVGNFIKLIIADPNKNDAVVASLAGLIGDLCGAFGLAVLPMAEDQVIYEFISAGRQSKHKKRKDYCTYALRELKKLRNEGRNAAAASR</sequence>
<dbReference type="PROSITE" id="PS50077">
    <property type="entry name" value="HEAT_REPEAT"/>
    <property type="match status" value="1"/>
</dbReference>
<accession>A0A7R8W4D7</accession>
<proteinExistence type="inferred from homology"/>